<dbReference type="InterPro" id="IPR011008">
    <property type="entry name" value="Dimeric_a/b-barrel"/>
</dbReference>
<evidence type="ECO:0000313" key="3">
    <source>
        <dbReference type="EMBL" id="GAA4691429.1"/>
    </source>
</evidence>
<protein>
    <recommendedName>
        <fullName evidence="2">YCII-related domain-containing protein</fullName>
    </recommendedName>
</protein>
<reference evidence="4" key="1">
    <citation type="journal article" date="2019" name="Int. J. Syst. Evol. Microbiol.">
        <title>The Global Catalogue of Microorganisms (GCM) 10K type strain sequencing project: providing services to taxonomists for standard genome sequencing and annotation.</title>
        <authorList>
            <consortium name="The Broad Institute Genomics Platform"/>
            <consortium name="The Broad Institute Genome Sequencing Center for Infectious Disease"/>
            <person name="Wu L."/>
            <person name="Ma J."/>
        </authorList>
    </citation>
    <scope>NUCLEOTIDE SEQUENCE [LARGE SCALE GENOMIC DNA]</scope>
    <source>
        <strain evidence="4">JCM 18055</strain>
    </source>
</reference>
<dbReference type="Gene3D" id="3.30.70.1060">
    <property type="entry name" value="Dimeric alpha+beta barrel"/>
    <property type="match status" value="1"/>
</dbReference>
<dbReference type="InterPro" id="IPR005545">
    <property type="entry name" value="YCII"/>
</dbReference>
<dbReference type="SUPFAM" id="SSF54909">
    <property type="entry name" value="Dimeric alpha+beta barrel"/>
    <property type="match status" value="1"/>
</dbReference>
<feature type="domain" description="YCII-related" evidence="2">
    <location>
        <begin position="29"/>
        <end position="115"/>
    </location>
</feature>
<sequence>MKTESVVTASEETLARPDERHSGAQKVVFLCFTEPAEGTSAEDIRPHLDEHKAWLSAIEASGALMFAGPMLGADYRYSGSGLLVLRADSAAAVRRIADRDPFHARGLRVFRLVPWQINEGRIEVHLTLSDSSATLA</sequence>
<proteinExistence type="inferred from homology"/>
<name>A0ABP8WL59_9PSEU</name>
<evidence type="ECO:0000259" key="2">
    <source>
        <dbReference type="Pfam" id="PF03795"/>
    </source>
</evidence>
<dbReference type="Proteomes" id="UP001500325">
    <property type="component" value="Unassembled WGS sequence"/>
</dbReference>
<comment type="similarity">
    <text evidence="1">Belongs to the YciI family.</text>
</comment>
<keyword evidence="4" id="KW-1185">Reference proteome</keyword>
<dbReference type="EMBL" id="BAABIC010000009">
    <property type="protein sequence ID" value="GAA4691429.1"/>
    <property type="molecule type" value="Genomic_DNA"/>
</dbReference>
<gene>
    <name evidence="3" type="ORF">GCM10023215_30410</name>
</gene>
<comment type="caution">
    <text evidence="3">The sequence shown here is derived from an EMBL/GenBank/DDBJ whole genome shotgun (WGS) entry which is preliminary data.</text>
</comment>
<accession>A0ABP8WL59</accession>
<dbReference type="Pfam" id="PF03795">
    <property type="entry name" value="YCII"/>
    <property type="match status" value="1"/>
</dbReference>
<evidence type="ECO:0000313" key="4">
    <source>
        <dbReference type="Proteomes" id="UP001500325"/>
    </source>
</evidence>
<organism evidence="3 4">
    <name type="scientific">Pseudonocardia yuanmonensis</name>
    <dbReference type="NCBI Taxonomy" id="1095914"/>
    <lineage>
        <taxon>Bacteria</taxon>
        <taxon>Bacillati</taxon>
        <taxon>Actinomycetota</taxon>
        <taxon>Actinomycetes</taxon>
        <taxon>Pseudonocardiales</taxon>
        <taxon>Pseudonocardiaceae</taxon>
        <taxon>Pseudonocardia</taxon>
    </lineage>
</organism>
<evidence type="ECO:0000256" key="1">
    <source>
        <dbReference type="ARBA" id="ARBA00007689"/>
    </source>
</evidence>